<reference evidence="6" key="1">
    <citation type="journal article" date="2018" name="Proc. Natl. Acad. Sci. U.S.A.">
        <title>Linking secondary metabolites to gene clusters through genome sequencing of six diverse Aspergillus species.</title>
        <authorList>
            <person name="Kaerboelling I."/>
            <person name="Vesth T.C."/>
            <person name="Frisvad J.C."/>
            <person name="Nybo J.L."/>
            <person name="Theobald S."/>
            <person name="Kuo A."/>
            <person name="Bowyer P."/>
            <person name="Matsuda Y."/>
            <person name="Mondo S."/>
            <person name="Lyhne E.K."/>
            <person name="Kogle M.E."/>
            <person name="Clum A."/>
            <person name="Lipzen A."/>
            <person name="Salamov A."/>
            <person name="Ngan C.Y."/>
            <person name="Daum C."/>
            <person name="Chiniquy J."/>
            <person name="Barry K."/>
            <person name="LaButti K."/>
            <person name="Haridas S."/>
            <person name="Simmons B.A."/>
            <person name="Magnuson J.K."/>
            <person name="Mortensen U.H."/>
            <person name="Larsen T.O."/>
            <person name="Grigoriev I.V."/>
            <person name="Baker S.E."/>
            <person name="Andersen M.R."/>
        </authorList>
    </citation>
    <scope>NUCLEOTIDE SEQUENCE [LARGE SCALE GENOMIC DNA]</scope>
    <source>
        <strain evidence="6">IBT 16806</strain>
    </source>
</reference>
<dbReference type="GO" id="GO:0009378">
    <property type="term" value="F:four-way junction helicase activity"/>
    <property type="evidence" value="ECO:0007669"/>
    <property type="project" value="TreeGrafter"/>
</dbReference>
<dbReference type="VEuPathDB" id="FungiDB:P174DRAFT_455655"/>
<evidence type="ECO:0000256" key="2">
    <source>
        <dbReference type="ARBA" id="ARBA00034617"/>
    </source>
</evidence>
<accession>A0A2I1BS56</accession>
<evidence type="ECO:0000313" key="6">
    <source>
        <dbReference type="Proteomes" id="UP000234474"/>
    </source>
</evidence>
<dbReference type="GO" id="GO:0000724">
    <property type="term" value="P:double-strand break repair via homologous recombination"/>
    <property type="evidence" value="ECO:0007669"/>
    <property type="project" value="TreeGrafter"/>
</dbReference>
<keyword evidence="6" id="KW-1185">Reference proteome</keyword>
<dbReference type="InterPro" id="IPR001650">
    <property type="entry name" value="Helicase_C-like"/>
</dbReference>
<evidence type="ECO:0000313" key="5">
    <source>
        <dbReference type="EMBL" id="PKX88213.1"/>
    </source>
</evidence>
<dbReference type="GO" id="GO:0005737">
    <property type="term" value="C:cytoplasm"/>
    <property type="evidence" value="ECO:0007669"/>
    <property type="project" value="TreeGrafter"/>
</dbReference>
<dbReference type="PANTHER" id="PTHR13710">
    <property type="entry name" value="DNA HELICASE RECQ FAMILY MEMBER"/>
    <property type="match status" value="1"/>
</dbReference>
<dbReference type="GO" id="GO:0005694">
    <property type="term" value="C:chromosome"/>
    <property type="evidence" value="ECO:0007669"/>
    <property type="project" value="TreeGrafter"/>
</dbReference>
<protein>
    <recommendedName>
        <fullName evidence="3">DNA 3'-5' helicase</fullName>
        <ecNumber evidence="3">5.6.2.4</ecNumber>
    </recommendedName>
</protein>
<evidence type="ECO:0000259" key="4">
    <source>
        <dbReference type="Pfam" id="PF00271"/>
    </source>
</evidence>
<dbReference type="GeneID" id="36536670"/>
<gene>
    <name evidence="5" type="ORF">P174DRAFT_455655</name>
</gene>
<dbReference type="Proteomes" id="UP000234474">
    <property type="component" value="Unassembled WGS sequence"/>
</dbReference>
<comment type="catalytic activity">
    <reaction evidence="2">
        <text>Couples ATP hydrolysis with the unwinding of duplex DNA by translocating in the 3'-5' direction.</text>
        <dbReference type="EC" id="5.6.2.4"/>
    </reaction>
</comment>
<dbReference type="SUPFAM" id="SSF52540">
    <property type="entry name" value="P-loop containing nucleoside triphosphate hydrolases"/>
    <property type="match status" value="1"/>
</dbReference>
<evidence type="ECO:0000256" key="3">
    <source>
        <dbReference type="ARBA" id="ARBA00034808"/>
    </source>
</evidence>
<dbReference type="OrthoDB" id="4502122at2759"/>
<feature type="domain" description="Helicase C-terminal" evidence="4">
    <location>
        <begin position="78"/>
        <end position="118"/>
    </location>
</feature>
<evidence type="ECO:0000256" key="1">
    <source>
        <dbReference type="ARBA" id="ARBA00005446"/>
    </source>
</evidence>
<dbReference type="AlphaFoldDB" id="A0A2I1BS56"/>
<dbReference type="EC" id="5.6.2.4" evidence="3"/>
<comment type="similarity">
    <text evidence="1">Belongs to the helicase family. RecQ subfamily.</text>
</comment>
<dbReference type="EMBL" id="MSZS01000038">
    <property type="protein sequence ID" value="PKX88213.1"/>
    <property type="molecule type" value="Genomic_DNA"/>
</dbReference>
<sequence length="121" mass="13197">MEAELCWRMKYDRAAVTIYRAWTSRPNVAYWVWRPDMTGVGRGLYQWIESDGHGAGAWVRGILQRAVGQGWGAGAVHGASPVIAATSALGMGVDIPNIRSIIHIGTPRTLLDYAQESGWAG</sequence>
<name>A0A2I1BS56_ASPN1</name>
<dbReference type="Pfam" id="PF00271">
    <property type="entry name" value="Helicase_C"/>
    <property type="match status" value="1"/>
</dbReference>
<dbReference type="RefSeq" id="XP_024676808.1">
    <property type="nucleotide sequence ID" value="XM_024829344.1"/>
</dbReference>
<dbReference type="InterPro" id="IPR027417">
    <property type="entry name" value="P-loop_NTPase"/>
</dbReference>
<organism evidence="5 6">
    <name type="scientific">Aspergillus novofumigatus (strain IBT 16806)</name>
    <dbReference type="NCBI Taxonomy" id="1392255"/>
    <lineage>
        <taxon>Eukaryota</taxon>
        <taxon>Fungi</taxon>
        <taxon>Dikarya</taxon>
        <taxon>Ascomycota</taxon>
        <taxon>Pezizomycotina</taxon>
        <taxon>Eurotiomycetes</taxon>
        <taxon>Eurotiomycetidae</taxon>
        <taxon>Eurotiales</taxon>
        <taxon>Aspergillaceae</taxon>
        <taxon>Aspergillus</taxon>
        <taxon>Aspergillus subgen. Fumigati</taxon>
    </lineage>
</organism>
<dbReference type="Gene3D" id="3.40.50.300">
    <property type="entry name" value="P-loop containing nucleotide triphosphate hydrolases"/>
    <property type="match status" value="1"/>
</dbReference>
<dbReference type="PANTHER" id="PTHR13710:SF154">
    <property type="entry name" value="RECQ HELICASE, PUTATIVE (AFU_ORTHOLOGUE AFUA_6G14720)-RELATED"/>
    <property type="match status" value="1"/>
</dbReference>
<proteinExistence type="inferred from homology"/>
<dbReference type="GO" id="GO:0043138">
    <property type="term" value="F:3'-5' DNA helicase activity"/>
    <property type="evidence" value="ECO:0007669"/>
    <property type="project" value="UniProtKB-EC"/>
</dbReference>
<comment type="caution">
    <text evidence="5">The sequence shown here is derived from an EMBL/GenBank/DDBJ whole genome shotgun (WGS) entry which is preliminary data.</text>
</comment>